<dbReference type="Proteomes" id="UP000198771">
    <property type="component" value="Unassembled WGS sequence"/>
</dbReference>
<evidence type="ECO:0000259" key="2">
    <source>
        <dbReference type="PROSITE" id="PS50887"/>
    </source>
</evidence>
<dbReference type="PANTHER" id="PTHR45138:SF6">
    <property type="entry name" value="DIGUANYLATE CYCLASE DGCN"/>
    <property type="match status" value="1"/>
</dbReference>
<dbReference type="Gene3D" id="3.30.70.270">
    <property type="match status" value="1"/>
</dbReference>
<dbReference type="Pfam" id="PF00990">
    <property type="entry name" value="GGDEF"/>
    <property type="match status" value="1"/>
</dbReference>
<dbReference type="EC" id="2.7.7.65" evidence="1"/>
<dbReference type="PROSITE" id="PS50887">
    <property type="entry name" value="GGDEF"/>
    <property type="match status" value="1"/>
</dbReference>
<evidence type="ECO:0000256" key="1">
    <source>
        <dbReference type="ARBA" id="ARBA00012528"/>
    </source>
</evidence>
<dbReference type="AlphaFoldDB" id="A0A1G6BCK9"/>
<dbReference type="FunFam" id="3.30.70.270:FF:000001">
    <property type="entry name" value="Diguanylate cyclase domain protein"/>
    <property type="match status" value="1"/>
</dbReference>
<dbReference type="Gene3D" id="3.30.450.40">
    <property type="match status" value="1"/>
</dbReference>
<dbReference type="EMBL" id="FMXO01000004">
    <property type="protein sequence ID" value="SDB18350.1"/>
    <property type="molecule type" value="Genomic_DNA"/>
</dbReference>
<dbReference type="NCBIfam" id="TIGR00254">
    <property type="entry name" value="GGDEF"/>
    <property type="match status" value="1"/>
</dbReference>
<dbReference type="PANTHER" id="PTHR45138">
    <property type="entry name" value="REGULATORY COMPONENTS OF SENSORY TRANSDUCTION SYSTEM"/>
    <property type="match status" value="1"/>
</dbReference>
<keyword evidence="4" id="KW-1185">Reference proteome</keyword>
<dbReference type="SUPFAM" id="SSF55073">
    <property type="entry name" value="Nucleotide cyclase"/>
    <property type="match status" value="1"/>
</dbReference>
<dbReference type="STRING" id="617002.SAMN05660653_00894"/>
<proteinExistence type="predicted"/>
<dbReference type="GO" id="GO:1902201">
    <property type="term" value="P:negative regulation of bacterial-type flagellum-dependent cell motility"/>
    <property type="evidence" value="ECO:0007669"/>
    <property type="project" value="TreeGrafter"/>
</dbReference>
<name>A0A1G6BCK9_9BACT</name>
<dbReference type="InterPro" id="IPR029787">
    <property type="entry name" value="Nucleotide_cyclase"/>
</dbReference>
<dbReference type="SMART" id="SM00267">
    <property type="entry name" value="GGDEF"/>
    <property type="match status" value="1"/>
</dbReference>
<gene>
    <name evidence="3" type="ORF">SAMN05660653_00894</name>
</gene>
<dbReference type="InterPro" id="IPR050469">
    <property type="entry name" value="Diguanylate_Cyclase"/>
</dbReference>
<evidence type="ECO:0000313" key="4">
    <source>
        <dbReference type="Proteomes" id="UP000198771"/>
    </source>
</evidence>
<accession>A0A1G6BCK9</accession>
<sequence length="367" mass="41904">MTNLDPVPLQDSVQCLRDKLKHTLELYQDNLAVFHKFQTCATKIQSMTSLSELPELLDVLRARLNLRHIHLVLAQEKYADYLPDSIAVQPQASLERILRELCMDYSTKQPLMGAFQEIRFQTPGIKVLLPAENSPAFMGSLCVFSLWNKYQPGELIGFLTLIDQNPQRYSNKMATDYIEFFADLFAWSLVTLRDHEKLIRENTTDYLTGCHNRNYLLKHAPRILDFAQRKGFPVALLFIDLDGFKQVNDTLGHDCGDRILISVAQCIQNIIRDYDIFIRHGGDEFLLLLPDVEQNIALRTASRIRKAIQNVRVSKICSATTDITISASIGVAMHLPGEKLITLIQRADHKMYASKRASQDQCFCEES</sequence>
<dbReference type="InterPro" id="IPR029016">
    <property type="entry name" value="GAF-like_dom_sf"/>
</dbReference>
<protein>
    <recommendedName>
        <fullName evidence="1">diguanylate cyclase</fullName>
        <ecNumber evidence="1">2.7.7.65</ecNumber>
    </recommendedName>
</protein>
<reference evidence="3" key="1">
    <citation type="submission" date="2016-10" db="EMBL/GenBank/DDBJ databases">
        <authorList>
            <person name="de Groot N.N."/>
        </authorList>
    </citation>
    <scope>NUCLEOTIDE SEQUENCE [LARGE SCALE GENOMIC DNA]</scope>
    <source>
        <strain evidence="3">ASO4-2</strain>
    </source>
</reference>
<dbReference type="InterPro" id="IPR043128">
    <property type="entry name" value="Rev_trsase/Diguanyl_cyclase"/>
</dbReference>
<evidence type="ECO:0000313" key="3">
    <source>
        <dbReference type="EMBL" id="SDB18350.1"/>
    </source>
</evidence>
<feature type="domain" description="GGDEF" evidence="2">
    <location>
        <begin position="232"/>
        <end position="367"/>
    </location>
</feature>
<organism evidence="3 4">
    <name type="scientific">Desulfonatronum thiosulfatophilum</name>
    <dbReference type="NCBI Taxonomy" id="617002"/>
    <lineage>
        <taxon>Bacteria</taxon>
        <taxon>Pseudomonadati</taxon>
        <taxon>Thermodesulfobacteriota</taxon>
        <taxon>Desulfovibrionia</taxon>
        <taxon>Desulfovibrionales</taxon>
        <taxon>Desulfonatronaceae</taxon>
        <taxon>Desulfonatronum</taxon>
    </lineage>
</organism>
<dbReference type="GO" id="GO:0043709">
    <property type="term" value="P:cell adhesion involved in single-species biofilm formation"/>
    <property type="evidence" value="ECO:0007669"/>
    <property type="project" value="TreeGrafter"/>
</dbReference>
<dbReference type="GO" id="GO:0005886">
    <property type="term" value="C:plasma membrane"/>
    <property type="evidence" value="ECO:0007669"/>
    <property type="project" value="TreeGrafter"/>
</dbReference>
<dbReference type="GO" id="GO:0052621">
    <property type="term" value="F:diguanylate cyclase activity"/>
    <property type="evidence" value="ECO:0007669"/>
    <property type="project" value="UniProtKB-EC"/>
</dbReference>
<dbReference type="CDD" id="cd01949">
    <property type="entry name" value="GGDEF"/>
    <property type="match status" value="1"/>
</dbReference>
<dbReference type="InterPro" id="IPR000160">
    <property type="entry name" value="GGDEF_dom"/>
</dbReference>